<sequence length="149" mass="16606">MEQGDQFGLRGDLMQGFHLFAQRLIIRLAVPEGQELRHVEIRTRAGRVRGIRRKSGIAAGTNGVDVEAGRNPLLMAEESIAQRREGVPKLLGGGLARSQLPGVPEEGRRHRHGIQVPSRPQPVDEIPIPVMRNRKDYQIEGDGASRRKR</sequence>
<organism evidence="2">
    <name type="scientific">bioreactor metagenome</name>
    <dbReference type="NCBI Taxonomy" id="1076179"/>
    <lineage>
        <taxon>unclassified sequences</taxon>
        <taxon>metagenomes</taxon>
        <taxon>ecological metagenomes</taxon>
    </lineage>
</organism>
<evidence type="ECO:0000256" key="1">
    <source>
        <dbReference type="SAM" id="MobiDB-lite"/>
    </source>
</evidence>
<feature type="region of interest" description="Disordered" evidence="1">
    <location>
        <begin position="91"/>
        <end position="149"/>
    </location>
</feature>
<reference evidence="2" key="1">
    <citation type="submission" date="2019-08" db="EMBL/GenBank/DDBJ databases">
        <authorList>
            <person name="Kucharzyk K."/>
            <person name="Murdoch R.W."/>
            <person name="Higgins S."/>
            <person name="Loffler F."/>
        </authorList>
    </citation>
    <scope>NUCLEOTIDE SEQUENCE</scope>
</reference>
<accession>A0A645GDE6</accession>
<dbReference type="AlphaFoldDB" id="A0A645GDE6"/>
<evidence type="ECO:0000313" key="2">
    <source>
        <dbReference type="EMBL" id="MPN23789.1"/>
    </source>
</evidence>
<proteinExistence type="predicted"/>
<name>A0A645GDE6_9ZZZZ</name>
<gene>
    <name evidence="2" type="ORF">SDC9_171182</name>
</gene>
<protein>
    <submittedName>
        <fullName evidence="2">Uncharacterized protein</fullName>
    </submittedName>
</protein>
<dbReference type="EMBL" id="VSSQ01072392">
    <property type="protein sequence ID" value="MPN23789.1"/>
    <property type="molecule type" value="Genomic_DNA"/>
</dbReference>
<comment type="caution">
    <text evidence="2">The sequence shown here is derived from an EMBL/GenBank/DDBJ whole genome shotgun (WGS) entry which is preliminary data.</text>
</comment>